<dbReference type="AlphaFoldDB" id="A0A2P5FZT8"/>
<protein>
    <submittedName>
        <fullName evidence="2">Uncharacterized protein</fullName>
    </submittedName>
</protein>
<evidence type="ECO:0000256" key="1">
    <source>
        <dbReference type="SAM" id="SignalP"/>
    </source>
</evidence>
<dbReference type="EMBL" id="JXTC01000002">
    <property type="protein sequence ID" value="POO03320.1"/>
    <property type="molecule type" value="Genomic_DNA"/>
</dbReference>
<feature type="chain" id="PRO_5015135256" evidence="1">
    <location>
        <begin position="24"/>
        <end position="77"/>
    </location>
</feature>
<dbReference type="InParanoid" id="A0A2P5FZT8"/>
<keyword evidence="3" id="KW-1185">Reference proteome</keyword>
<dbReference type="Proteomes" id="UP000237000">
    <property type="component" value="Unassembled WGS sequence"/>
</dbReference>
<gene>
    <name evidence="2" type="ORF">TorRG33x02_005250</name>
</gene>
<organism evidence="2 3">
    <name type="scientific">Trema orientale</name>
    <name type="common">Charcoal tree</name>
    <name type="synonym">Celtis orientalis</name>
    <dbReference type="NCBI Taxonomy" id="63057"/>
    <lineage>
        <taxon>Eukaryota</taxon>
        <taxon>Viridiplantae</taxon>
        <taxon>Streptophyta</taxon>
        <taxon>Embryophyta</taxon>
        <taxon>Tracheophyta</taxon>
        <taxon>Spermatophyta</taxon>
        <taxon>Magnoliopsida</taxon>
        <taxon>eudicotyledons</taxon>
        <taxon>Gunneridae</taxon>
        <taxon>Pentapetalae</taxon>
        <taxon>rosids</taxon>
        <taxon>fabids</taxon>
        <taxon>Rosales</taxon>
        <taxon>Cannabaceae</taxon>
        <taxon>Trema</taxon>
    </lineage>
</organism>
<feature type="signal peptide" evidence="1">
    <location>
        <begin position="1"/>
        <end position="23"/>
    </location>
</feature>
<reference evidence="3" key="1">
    <citation type="submission" date="2016-06" db="EMBL/GenBank/DDBJ databases">
        <title>Parallel loss of symbiosis genes in relatives of nitrogen-fixing non-legume Parasponia.</title>
        <authorList>
            <person name="Van Velzen R."/>
            <person name="Holmer R."/>
            <person name="Bu F."/>
            <person name="Rutten L."/>
            <person name="Van Zeijl A."/>
            <person name="Liu W."/>
            <person name="Santuari L."/>
            <person name="Cao Q."/>
            <person name="Sharma T."/>
            <person name="Shen D."/>
            <person name="Roswanjaya Y."/>
            <person name="Wardhani T."/>
            <person name="Kalhor M.S."/>
            <person name="Jansen J."/>
            <person name="Van den Hoogen J."/>
            <person name="Gungor B."/>
            <person name="Hartog M."/>
            <person name="Hontelez J."/>
            <person name="Verver J."/>
            <person name="Yang W.-C."/>
            <person name="Schijlen E."/>
            <person name="Repin R."/>
            <person name="Schilthuizen M."/>
            <person name="Schranz E."/>
            <person name="Heidstra R."/>
            <person name="Miyata K."/>
            <person name="Fedorova E."/>
            <person name="Kohlen W."/>
            <person name="Bisseling T."/>
            <person name="Smit S."/>
            <person name="Geurts R."/>
        </authorList>
    </citation>
    <scope>NUCLEOTIDE SEQUENCE [LARGE SCALE GENOMIC DNA]</scope>
    <source>
        <strain evidence="3">cv. RG33-2</strain>
    </source>
</reference>
<dbReference type="PROSITE" id="PS51257">
    <property type="entry name" value="PROKAR_LIPOPROTEIN"/>
    <property type="match status" value="1"/>
</dbReference>
<sequence length="77" mass="8077">MMTPKVELGLVIVVVSGINSSLGCQAKVGNLGSQVGIQKDVAALQALVDVGRVGEVIEITESICNVMDNLYSPPNFF</sequence>
<evidence type="ECO:0000313" key="2">
    <source>
        <dbReference type="EMBL" id="POO03320.1"/>
    </source>
</evidence>
<accession>A0A2P5FZT8</accession>
<keyword evidence="1" id="KW-0732">Signal</keyword>
<name>A0A2P5FZT8_TREOI</name>
<evidence type="ECO:0000313" key="3">
    <source>
        <dbReference type="Proteomes" id="UP000237000"/>
    </source>
</evidence>
<comment type="caution">
    <text evidence="2">The sequence shown here is derived from an EMBL/GenBank/DDBJ whole genome shotgun (WGS) entry which is preliminary data.</text>
</comment>
<proteinExistence type="predicted"/>